<gene>
    <name evidence="1" type="ORF">UC8_45440</name>
</gene>
<evidence type="ECO:0000313" key="1">
    <source>
        <dbReference type="EMBL" id="QEG42505.1"/>
    </source>
</evidence>
<proteinExistence type="predicted"/>
<dbReference type="KEGG" id="rul:UC8_45440"/>
<protein>
    <submittedName>
        <fullName evidence="1">Uncharacterized protein</fullName>
    </submittedName>
</protein>
<dbReference type="AlphaFoldDB" id="A0A5B9QYN2"/>
<accession>A0A5B9QYN2</accession>
<organism evidence="1 2">
    <name type="scientific">Roseimaritima ulvae</name>
    <dbReference type="NCBI Taxonomy" id="980254"/>
    <lineage>
        <taxon>Bacteria</taxon>
        <taxon>Pseudomonadati</taxon>
        <taxon>Planctomycetota</taxon>
        <taxon>Planctomycetia</taxon>
        <taxon>Pirellulales</taxon>
        <taxon>Pirellulaceae</taxon>
        <taxon>Roseimaritima</taxon>
    </lineage>
</organism>
<keyword evidence="2" id="KW-1185">Reference proteome</keyword>
<evidence type="ECO:0000313" key="2">
    <source>
        <dbReference type="Proteomes" id="UP000325286"/>
    </source>
</evidence>
<name>A0A5B9QYN2_9BACT</name>
<sequence>MLALRLARSLVCWQMLRLLLSVTGIEVSL</sequence>
<dbReference type="EMBL" id="CP042914">
    <property type="protein sequence ID" value="QEG42505.1"/>
    <property type="molecule type" value="Genomic_DNA"/>
</dbReference>
<dbReference type="Proteomes" id="UP000325286">
    <property type="component" value="Chromosome"/>
</dbReference>
<reference evidence="1 2" key="1">
    <citation type="submission" date="2019-08" db="EMBL/GenBank/DDBJ databases">
        <title>Deep-cultivation of Planctomycetes and their phenomic and genomic characterization uncovers novel biology.</title>
        <authorList>
            <person name="Wiegand S."/>
            <person name="Jogler M."/>
            <person name="Boedeker C."/>
            <person name="Pinto D."/>
            <person name="Vollmers J."/>
            <person name="Rivas-Marin E."/>
            <person name="Kohn T."/>
            <person name="Peeters S.H."/>
            <person name="Heuer A."/>
            <person name="Rast P."/>
            <person name="Oberbeckmann S."/>
            <person name="Bunk B."/>
            <person name="Jeske O."/>
            <person name="Meyerdierks A."/>
            <person name="Storesund J.E."/>
            <person name="Kallscheuer N."/>
            <person name="Luecker S."/>
            <person name="Lage O.M."/>
            <person name="Pohl T."/>
            <person name="Merkel B.J."/>
            <person name="Hornburger P."/>
            <person name="Mueller R.-W."/>
            <person name="Bruemmer F."/>
            <person name="Labrenz M."/>
            <person name="Spormann A.M."/>
            <person name="Op den Camp H."/>
            <person name="Overmann J."/>
            <person name="Amann R."/>
            <person name="Jetten M.S.M."/>
            <person name="Mascher T."/>
            <person name="Medema M.H."/>
            <person name="Devos D.P."/>
            <person name="Kaster A.-K."/>
            <person name="Ovreas L."/>
            <person name="Rohde M."/>
            <person name="Galperin M.Y."/>
            <person name="Jogler C."/>
        </authorList>
    </citation>
    <scope>NUCLEOTIDE SEQUENCE [LARGE SCALE GENOMIC DNA]</scope>
    <source>
        <strain evidence="1 2">UC8</strain>
    </source>
</reference>